<accession>A0A1V9A6S4</accession>
<feature type="compositionally biased region" description="Basic and acidic residues" evidence="1">
    <location>
        <begin position="196"/>
        <end position="207"/>
    </location>
</feature>
<sequence length="289" mass="29777">MSDGKKQVGDEDEKKSGLAPAQVTAAALAAVTAAFLGSTLGVYGTVLGAGLISVVTTVGSEFFMRSLERTRAAARVLPGVRRRGPHGEQGAEASDPHRTVYLPAPTRQQWAEHNAAVERTRVLSSTGREADAKERSQWWRRRGPVVAATSALAFVIGMLAVTGYEGVTGKALSGGGDTTVSSIVRGEAGFGGGQQGRDDTGDGRDGDQDGGQDGDADPGAPADPTGSPTSPVPSTSPADEPDERPAEEEPTETPEPTRSEPVDEPTTTQPEEPEPTVPGGDGEQPGSQP</sequence>
<organism evidence="3 4">
    <name type="scientific">Saccharomonospora piscinae</name>
    <dbReference type="NCBI Taxonomy" id="687388"/>
    <lineage>
        <taxon>Bacteria</taxon>
        <taxon>Bacillati</taxon>
        <taxon>Actinomycetota</taxon>
        <taxon>Actinomycetes</taxon>
        <taxon>Pseudonocardiales</taxon>
        <taxon>Pseudonocardiaceae</taxon>
        <taxon>Saccharomonospora</taxon>
    </lineage>
</organism>
<dbReference type="EMBL" id="MWIH01000005">
    <property type="protein sequence ID" value="OQO92760.1"/>
    <property type="molecule type" value="Genomic_DNA"/>
</dbReference>
<reference evidence="3 4" key="1">
    <citation type="submission" date="2017-02" db="EMBL/GenBank/DDBJ databases">
        <title>Draft genome of Saccharomonospora sp. 154.</title>
        <authorList>
            <person name="Alonso-Carmona G.S."/>
            <person name="De La Haba R."/>
            <person name="Vera-Gargallo B."/>
            <person name="Sandoval-Trujillo A.H."/>
            <person name="Ramirez-Duran N."/>
            <person name="Ventosa A."/>
        </authorList>
    </citation>
    <scope>NUCLEOTIDE SEQUENCE [LARGE SCALE GENOMIC DNA]</scope>
    <source>
        <strain evidence="3 4">LRS4.154</strain>
    </source>
</reference>
<evidence type="ECO:0000313" key="4">
    <source>
        <dbReference type="Proteomes" id="UP000192591"/>
    </source>
</evidence>
<protein>
    <submittedName>
        <fullName evidence="3">Uncharacterized protein</fullName>
    </submittedName>
</protein>
<feature type="compositionally biased region" description="Low complexity" evidence="1">
    <location>
        <begin position="217"/>
        <end position="238"/>
    </location>
</feature>
<keyword evidence="2" id="KW-1133">Transmembrane helix</keyword>
<dbReference type="AlphaFoldDB" id="A0A1V9A6S4"/>
<keyword evidence="2" id="KW-0472">Membrane</keyword>
<keyword evidence="4" id="KW-1185">Reference proteome</keyword>
<feature type="compositionally biased region" description="Acidic residues" evidence="1">
    <location>
        <begin position="239"/>
        <end position="252"/>
    </location>
</feature>
<proteinExistence type="predicted"/>
<keyword evidence="2" id="KW-0812">Transmembrane</keyword>
<gene>
    <name evidence="3" type="ORF">B1813_11445</name>
</gene>
<comment type="caution">
    <text evidence="3">The sequence shown here is derived from an EMBL/GenBank/DDBJ whole genome shotgun (WGS) entry which is preliminary data.</text>
</comment>
<feature type="transmembrane region" description="Helical" evidence="2">
    <location>
        <begin position="145"/>
        <end position="164"/>
    </location>
</feature>
<dbReference type="Proteomes" id="UP000192591">
    <property type="component" value="Unassembled WGS sequence"/>
</dbReference>
<evidence type="ECO:0000256" key="2">
    <source>
        <dbReference type="SAM" id="Phobius"/>
    </source>
</evidence>
<dbReference type="RefSeq" id="WP_252365227.1">
    <property type="nucleotide sequence ID" value="NZ_MWIH01000005.1"/>
</dbReference>
<evidence type="ECO:0000256" key="1">
    <source>
        <dbReference type="SAM" id="MobiDB-lite"/>
    </source>
</evidence>
<name>A0A1V9A6S4_SACPI</name>
<feature type="region of interest" description="Disordered" evidence="1">
    <location>
        <begin position="183"/>
        <end position="289"/>
    </location>
</feature>
<evidence type="ECO:0000313" key="3">
    <source>
        <dbReference type="EMBL" id="OQO92760.1"/>
    </source>
</evidence>
<dbReference type="STRING" id="1962155.B1813_11445"/>